<protein>
    <submittedName>
        <fullName evidence="1">Uncharacterized protein</fullName>
    </submittedName>
</protein>
<name>A0A385ECZ5_9CAUD</name>
<sequence>MIRLTSPHEKTSVLIAPDRIAVAYADKTADGVAVSSLEIAGCDGTVRAYETLKQIADLKVAWEERYEKLEAAHDGVVSYVFINSAGVVDVAFMEGHGA</sequence>
<accession>A0A385ECZ5</accession>
<gene>
    <name evidence="1" type="ORF">CcrPW_gp069</name>
</gene>
<organism evidence="1 2">
    <name type="scientific">Caulobacter phage CcrPW</name>
    <dbReference type="NCBI Taxonomy" id="2283271"/>
    <lineage>
        <taxon>Viruses</taxon>
        <taxon>Duplodnaviria</taxon>
        <taxon>Heunggongvirae</taxon>
        <taxon>Uroviricota</taxon>
        <taxon>Caudoviricetes</taxon>
        <taxon>Jeanschmidtviridae</taxon>
        <taxon>Colossusvirus</taxon>
        <taxon>Colossusvirus PW</taxon>
    </lineage>
</organism>
<dbReference type="Proteomes" id="UP000259026">
    <property type="component" value="Segment"/>
</dbReference>
<evidence type="ECO:0000313" key="2">
    <source>
        <dbReference type="Proteomes" id="UP000259026"/>
    </source>
</evidence>
<keyword evidence="2" id="KW-1185">Reference proteome</keyword>
<proteinExistence type="predicted"/>
<reference evidence="2" key="1">
    <citation type="submission" date="2018-07" db="EMBL/GenBank/DDBJ databases">
        <title>Giant CbK-like Caulobacter bacteriophages have genetically divergent genomes.</title>
        <authorList>
            <person name="Wilson K.M."/>
            <person name="Ely B."/>
        </authorList>
    </citation>
    <scope>NUCLEOTIDE SEQUENCE [LARGE SCALE GENOMIC DNA]</scope>
</reference>
<evidence type="ECO:0000313" key="1">
    <source>
        <dbReference type="EMBL" id="AXQ68608.1"/>
    </source>
</evidence>
<dbReference type="EMBL" id="MH588545">
    <property type="protein sequence ID" value="AXQ68608.1"/>
    <property type="molecule type" value="Genomic_DNA"/>
</dbReference>
<reference evidence="1 2" key="2">
    <citation type="submission" date="2018-09" db="EMBL/GenBank/DDBJ databases">
        <title>Giant CbK-like Caulobacter bacteriophages have genetically divergent genomes.</title>
        <authorList>
            <person name="Wilson K."/>
            <person name="Ely B."/>
        </authorList>
    </citation>
    <scope>NUCLEOTIDE SEQUENCE [LARGE SCALE GENOMIC DNA]</scope>
</reference>